<comment type="caution">
    <text evidence="1">The sequence shown here is derived from an EMBL/GenBank/DDBJ whole genome shotgun (WGS) entry which is preliminary data.</text>
</comment>
<dbReference type="EMBL" id="JAJNDB010000008">
    <property type="protein sequence ID" value="MCD2197563.1"/>
    <property type="molecule type" value="Genomic_DNA"/>
</dbReference>
<evidence type="ECO:0008006" key="3">
    <source>
        <dbReference type="Google" id="ProtNLM"/>
    </source>
</evidence>
<proteinExistence type="predicted"/>
<name>A0ABS8PHP8_9PSEU</name>
<evidence type="ECO:0000313" key="1">
    <source>
        <dbReference type="EMBL" id="MCD2197563.1"/>
    </source>
</evidence>
<evidence type="ECO:0000313" key="2">
    <source>
        <dbReference type="Proteomes" id="UP001199469"/>
    </source>
</evidence>
<organism evidence="1 2">
    <name type="scientific">Actinomycetospora endophytica</name>
    <dbReference type="NCBI Taxonomy" id="2291215"/>
    <lineage>
        <taxon>Bacteria</taxon>
        <taxon>Bacillati</taxon>
        <taxon>Actinomycetota</taxon>
        <taxon>Actinomycetes</taxon>
        <taxon>Pseudonocardiales</taxon>
        <taxon>Pseudonocardiaceae</taxon>
        <taxon>Actinomycetospora</taxon>
    </lineage>
</organism>
<dbReference type="RefSeq" id="WP_230739688.1">
    <property type="nucleotide sequence ID" value="NZ_JAJNDB010000008.1"/>
</dbReference>
<gene>
    <name evidence="1" type="ORF">LQ327_29755</name>
</gene>
<protein>
    <recommendedName>
        <fullName evidence="3">Barstar (Barnase inhibitor)</fullName>
    </recommendedName>
</protein>
<sequence>MIVHADRTVSDVLVDEAVDALDGLLPGLGAAVVDLFDAIHDRTDDPGAARSEPLVRLAEHLTRAWPRTAAPDRPLVVLDAVRSVMHSRP</sequence>
<keyword evidence="2" id="KW-1185">Reference proteome</keyword>
<reference evidence="1 2" key="1">
    <citation type="submission" date="2021-11" db="EMBL/GenBank/DDBJ databases">
        <title>Draft genome sequence of Actinomycetospora sp. SF1 isolated from the rhizosphere soil.</title>
        <authorList>
            <person name="Duangmal K."/>
            <person name="Chantavorakit T."/>
        </authorList>
    </citation>
    <scope>NUCLEOTIDE SEQUENCE [LARGE SCALE GENOMIC DNA]</scope>
    <source>
        <strain evidence="1 2">TBRC 5722</strain>
    </source>
</reference>
<dbReference type="Proteomes" id="UP001199469">
    <property type="component" value="Unassembled WGS sequence"/>
</dbReference>
<accession>A0ABS8PHP8</accession>